<dbReference type="SUPFAM" id="SSF90096">
    <property type="entry name" value="Subunits of heterodimeric actin filament capping protein Capz"/>
    <property type="match status" value="1"/>
</dbReference>
<dbReference type="GO" id="GO:0051016">
    <property type="term" value="P:barbed-end actin filament capping"/>
    <property type="evidence" value="ECO:0007669"/>
    <property type="project" value="InterPro"/>
</dbReference>
<reference evidence="4" key="1">
    <citation type="submission" date="2020-06" db="EMBL/GenBank/DDBJ databases">
        <authorList>
            <consortium name="Plant Systems Biology data submission"/>
        </authorList>
    </citation>
    <scope>NUCLEOTIDE SEQUENCE</scope>
    <source>
        <strain evidence="4">D6</strain>
    </source>
</reference>
<dbReference type="Gene3D" id="3.90.1150.210">
    <property type="entry name" value="F-actin capping protein, beta subunit"/>
    <property type="match status" value="1"/>
</dbReference>
<protein>
    <recommendedName>
        <fullName evidence="6">F-actin-capping protein subunit alpha</fullName>
    </recommendedName>
</protein>
<dbReference type="InterPro" id="IPR037282">
    <property type="entry name" value="CapZ_alpha/beta"/>
</dbReference>
<proteinExistence type="predicted"/>
<dbReference type="InterPro" id="IPR002189">
    <property type="entry name" value="CapZ_alpha"/>
</dbReference>
<keyword evidence="2" id="KW-0009">Actin-binding</keyword>
<name>A0A9N8DHU4_9STRA</name>
<evidence type="ECO:0000256" key="1">
    <source>
        <dbReference type="ARBA" id="ARBA00022467"/>
    </source>
</evidence>
<dbReference type="EMBL" id="CAICTM010000097">
    <property type="protein sequence ID" value="CAB9501014.1"/>
    <property type="molecule type" value="Genomic_DNA"/>
</dbReference>
<evidence type="ECO:0000256" key="3">
    <source>
        <dbReference type="SAM" id="MobiDB-lite"/>
    </source>
</evidence>
<keyword evidence="5" id="KW-1185">Reference proteome</keyword>
<dbReference type="Pfam" id="PF01267">
    <property type="entry name" value="F-actin_cap_A"/>
    <property type="match status" value="1"/>
</dbReference>
<dbReference type="GO" id="GO:0030036">
    <property type="term" value="P:actin cytoskeleton organization"/>
    <property type="evidence" value="ECO:0007669"/>
    <property type="project" value="TreeGrafter"/>
</dbReference>
<feature type="compositionally biased region" description="Pro residues" evidence="3">
    <location>
        <begin position="29"/>
        <end position="112"/>
    </location>
</feature>
<dbReference type="GO" id="GO:0051015">
    <property type="term" value="F:actin filament binding"/>
    <property type="evidence" value="ECO:0007669"/>
    <property type="project" value="TreeGrafter"/>
</dbReference>
<dbReference type="GO" id="GO:0008290">
    <property type="term" value="C:F-actin capping protein complex"/>
    <property type="evidence" value="ECO:0007669"/>
    <property type="project" value="InterPro"/>
</dbReference>
<evidence type="ECO:0000313" key="5">
    <source>
        <dbReference type="Proteomes" id="UP001153069"/>
    </source>
</evidence>
<evidence type="ECO:0000256" key="2">
    <source>
        <dbReference type="ARBA" id="ARBA00023203"/>
    </source>
</evidence>
<dbReference type="PRINTS" id="PR01217">
    <property type="entry name" value="PRICHEXTENSN"/>
</dbReference>
<gene>
    <name evidence="4" type="ORF">SEMRO_98_G050230.1</name>
</gene>
<evidence type="ECO:0000313" key="4">
    <source>
        <dbReference type="EMBL" id="CAB9501014.1"/>
    </source>
</evidence>
<keyword evidence="1" id="KW-0117">Actin capping</keyword>
<dbReference type="AlphaFoldDB" id="A0A9N8DHU4"/>
<comment type="caution">
    <text evidence="4">The sequence shown here is derived from an EMBL/GenBank/DDBJ whole genome shotgun (WGS) entry which is preliminary data.</text>
</comment>
<organism evidence="4 5">
    <name type="scientific">Seminavis robusta</name>
    <dbReference type="NCBI Taxonomy" id="568900"/>
    <lineage>
        <taxon>Eukaryota</taxon>
        <taxon>Sar</taxon>
        <taxon>Stramenopiles</taxon>
        <taxon>Ochrophyta</taxon>
        <taxon>Bacillariophyta</taxon>
        <taxon>Bacillariophyceae</taxon>
        <taxon>Bacillariophycidae</taxon>
        <taxon>Naviculales</taxon>
        <taxon>Naviculaceae</taxon>
        <taxon>Seminavis</taxon>
    </lineage>
</organism>
<sequence length="400" mass="42861">MFKKIKGALGGKKKKEDSHTEEASSPPVASTPPPAAQPDPVPAPAPVPPPAAAAPPVEVPVPVAPPPPAAVAPPPPAAVAPPPPTPAPAPQPPKARIVPPPAPAPRPRPVPPPRRDVASAPIKSATVLTASGIADDAKYSTSVPGGIPAPDYAVARSNLPKETHFRTPEPLEYVRKLVDTAPAGLLASIVGDIQDVAYGYMDVDFLRDLQTKDQQKKGMAMGVAQHHALGPYLAQEISNYQTQKYSPRNVTFYRNIGPGSKPSELIVNTHAELLDGNNSRTGEWSAEWTVNAESWAQAEMSGQVQTRAWCYEDSTAHMSATQTFGPTVVAATTQEVPLAKVIMLQIIQWEKEMLTALNAVYEDEMDATLKAIRRTLPITRTRLKWDLIAQRAVKKREMKG</sequence>
<dbReference type="PANTHER" id="PTHR10653:SF0">
    <property type="entry name" value="F-ACTIN-CAPPING PROTEIN SUBUNIT ALPHA"/>
    <property type="match status" value="1"/>
</dbReference>
<dbReference type="GO" id="GO:0030863">
    <property type="term" value="C:cortical cytoskeleton"/>
    <property type="evidence" value="ECO:0007669"/>
    <property type="project" value="TreeGrafter"/>
</dbReference>
<evidence type="ECO:0008006" key="6">
    <source>
        <dbReference type="Google" id="ProtNLM"/>
    </source>
</evidence>
<dbReference type="InterPro" id="IPR042276">
    <property type="entry name" value="CapZ_alpha/beta_2"/>
</dbReference>
<dbReference type="PANTHER" id="PTHR10653">
    <property type="entry name" value="F-ACTIN-CAPPING PROTEIN SUBUNIT ALPHA"/>
    <property type="match status" value="1"/>
</dbReference>
<dbReference type="Proteomes" id="UP001153069">
    <property type="component" value="Unassembled WGS sequence"/>
</dbReference>
<accession>A0A9N8DHU4</accession>
<feature type="region of interest" description="Disordered" evidence="3">
    <location>
        <begin position="1"/>
        <end position="120"/>
    </location>
</feature>